<evidence type="ECO:0000313" key="2">
    <source>
        <dbReference type="Proteomes" id="UP000440041"/>
    </source>
</evidence>
<organism evidence="1 2">
    <name type="scientific">Bifidobacterium apri</name>
    <dbReference type="NCBI Taxonomy" id="1769423"/>
    <lineage>
        <taxon>Bacteria</taxon>
        <taxon>Bacillati</taxon>
        <taxon>Actinomycetota</taxon>
        <taxon>Actinomycetes</taxon>
        <taxon>Bifidobacteriales</taxon>
        <taxon>Bifidobacteriaceae</taxon>
        <taxon>Bifidobacterium</taxon>
    </lineage>
</organism>
<reference evidence="1 2" key="1">
    <citation type="submission" date="2019-09" db="EMBL/GenBank/DDBJ databases">
        <title>Characterization of the phylogenetic diversity of two novel species belonging to the genus Bifidobacterium: Bifidobacterium cebidarum sp. nov. and Bifidobacterium leontopitheci sp. nov.</title>
        <authorList>
            <person name="Lugli G.A."/>
            <person name="Duranti S."/>
            <person name="Milani C."/>
            <person name="Turroni F."/>
            <person name="Ventura M."/>
        </authorList>
    </citation>
    <scope>NUCLEOTIDE SEQUENCE [LARGE SCALE GENOMIC DNA]</scope>
    <source>
        <strain evidence="1 2">DSM 100238</strain>
    </source>
</reference>
<dbReference type="AlphaFoldDB" id="A0A6A2V6Q4"/>
<dbReference type="Proteomes" id="UP000440041">
    <property type="component" value="Unassembled WGS sequence"/>
</dbReference>
<dbReference type="EMBL" id="WBSO01000022">
    <property type="protein sequence ID" value="KAB8292716.1"/>
    <property type="molecule type" value="Genomic_DNA"/>
</dbReference>
<keyword evidence="2" id="KW-1185">Reference proteome</keyword>
<accession>A0A6A2V6Q4</accession>
<proteinExistence type="predicted"/>
<sequence length="105" mass="11532">MGFVSLNRDIGTIVAKKYGRYATRLYGMRVADRAKALADARIKEKHHASYVFLTGGHAPQDTRVELSIPGRTGQDVALQTEVGFYNVRAGRHIPGKHILRDAIGG</sequence>
<dbReference type="RefSeq" id="WP_152356285.1">
    <property type="nucleotide sequence ID" value="NZ_JBHLXF010000001.1"/>
</dbReference>
<protein>
    <submittedName>
        <fullName evidence="1">Uncharacterized protein</fullName>
    </submittedName>
</protein>
<evidence type="ECO:0000313" key="1">
    <source>
        <dbReference type="EMBL" id="KAB8292716.1"/>
    </source>
</evidence>
<comment type="caution">
    <text evidence="1">The sequence shown here is derived from an EMBL/GenBank/DDBJ whole genome shotgun (WGS) entry which is preliminary data.</text>
</comment>
<name>A0A6A2V6Q4_9BIFI</name>
<gene>
    <name evidence="1" type="ORF">DSM100238_1768</name>
</gene>